<dbReference type="EMBL" id="JBBPCB010000016">
    <property type="protein sequence ID" value="MEK8181253.1"/>
    <property type="molecule type" value="Genomic_DNA"/>
</dbReference>
<comment type="caution">
    <text evidence="1">The sequence shown here is derived from an EMBL/GenBank/DDBJ whole genome shotgun (WGS) entry which is preliminary data.</text>
</comment>
<accession>A0ABU9E3M3</accession>
<protein>
    <recommendedName>
        <fullName evidence="3">MarR family transcriptional regulator</fullName>
    </recommendedName>
</protein>
<gene>
    <name evidence="1" type="ORF">WMW71_12975</name>
</gene>
<dbReference type="RefSeq" id="WP_187661313.1">
    <property type="nucleotide sequence ID" value="NZ_JACTAB010000019.1"/>
</dbReference>
<proteinExistence type="predicted"/>
<dbReference type="Proteomes" id="UP001491349">
    <property type="component" value="Unassembled WGS sequence"/>
</dbReference>
<evidence type="ECO:0008006" key="3">
    <source>
        <dbReference type="Google" id="ProtNLM"/>
    </source>
</evidence>
<reference evidence="1 2" key="1">
    <citation type="submission" date="2024-04" db="EMBL/GenBank/DDBJ databases">
        <title>draft genome sequnece of Flavobacterium buctense JCM 30750.</title>
        <authorList>
            <person name="Kim D.-U."/>
        </authorList>
    </citation>
    <scope>NUCLEOTIDE SEQUENCE [LARGE SCALE GENOMIC DNA]</scope>
    <source>
        <strain evidence="1 2">JCM 30750</strain>
    </source>
</reference>
<evidence type="ECO:0000313" key="2">
    <source>
        <dbReference type="Proteomes" id="UP001491349"/>
    </source>
</evidence>
<organism evidence="1 2">
    <name type="scientific">Flavobacterium buctense</name>
    <dbReference type="NCBI Taxonomy" id="1648146"/>
    <lineage>
        <taxon>Bacteria</taxon>
        <taxon>Pseudomonadati</taxon>
        <taxon>Bacteroidota</taxon>
        <taxon>Flavobacteriia</taxon>
        <taxon>Flavobacteriales</taxon>
        <taxon>Flavobacteriaceae</taxon>
        <taxon>Flavobacterium</taxon>
    </lineage>
</organism>
<evidence type="ECO:0000313" key="1">
    <source>
        <dbReference type="EMBL" id="MEK8181253.1"/>
    </source>
</evidence>
<keyword evidence="2" id="KW-1185">Reference proteome</keyword>
<sequence length="394" mass="46915">MTTFDQFNKEITKLENFYKSSLYAYEQTDFLLYNWRKNQDKLKEINFEVTKPTFYKIKTKGVVSDNQKNLAEIIFVRCVSALEVYLTEQIREVFFITKEPFKKEHILVEFKQSDILSAKSTTEIFNKIINKELRRLSSGGFSEIVKYYKKTLLIDIAEIKPKREIIEEYHQRRHLLVHRLGKTDQFYRDKYNFSEPNITVEKYYLEHCFDDFRQYAHEIHNQIKIKLNNNFYIKKTKQKSEAKCKIDLDLTSKKINIFDSNYEFLSGDSITRFGNLLEQKIKNENNTETIFISGTKIEILAYVNILNAEIKRGKIKAEVETKFSHKDSEKPKKELTPYLLEKIKLRLPEQPWIKNQHKKTARELGLSNKTVSRAIEMLIEQGIFKKQYNGEIIE</sequence>
<name>A0ABU9E3M3_9FLAO</name>